<dbReference type="Gramene" id="KQK01415">
    <property type="protein sequence ID" value="KQK01415"/>
    <property type="gene ID" value="BRADI_3g55690v3"/>
</dbReference>
<organism evidence="4">
    <name type="scientific">Brachypodium distachyon</name>
    <name type="common">Purple false brome</name>
    <name type="synonym">Trachynia distachya</name>
    <dbReference type="NCBI Taxonomy" id="15368"/>
    <lineage>
        <taxon>Eukaryota</taxon>
        <taxon>Viridiplantae</taxon>
        <taxon>Streptophyta</taxon>
        <taxon>Embryophyta</taxon>
        <taxon>Tracheophyta</taxon>
        <taxon>Spermatophyta</taxon>
        <taxon>Magnoliopsida</taxon>
        <taxon>Liliopsida</taxon>
        <taxon>Poales</taxon>
        <taxon>Poaceae</taxon>
        <taxon>BOP clade</taxon>
        <taxon>Pooideae</taxon>
        <taxon>Stipodae</taxon>
        <taxon>Brachypodieae</taxon>
        <taxon>Brachypodium</taxon>
    </lineage>
</organism>
<dbReference type="PANTHER" id="PTHR36749">
    <property type="entry name" value="F7O18.3 PROTEIN"/>
    <property type="match status" value="1"/>
</dbReference>
<dbReference type="OMA" id="DVNAFEY"/>
<dbReference type="FunCoup" id="I1IE15">
    <property type="interactions" value="1609"/>
</dbReference>
<dbReference type="eggNOG" id="ENOG502QRTM">
    <property type="taxonomic scope" value="Eukaryota"/>
</dbReference>
<dbReference type="EnsemblPlants" id="KQK01415">
    <property type="protein sequence ID" value="KQK01415"/>
    <property type="gene ID" value="BRADI_3g55690v3"/>
</dbReference>
<evidence type="ECO:0000313" key="4">
    <source>
        <dbReference type="EnsemblPlants" id="KQK01415"/>
    </source>
</evidence>
<accession>I1IE15</accession>
<protein>
    <submittedName>
        <fullName evidence="3 4">Uncharacterized protein</fullName>
    </submittedName>
</protein>
<dbReference type="AlphaFoldDB" id="I1IE15"/>
<feature type="compositionally biased region" description="Polar residues" evidence="2">
    <location>
        <begin position="253"/>
        <end position="267"/>
    </location>
</feature>
<proteinExistence type="predicted"/>
<feature type="region of interest" description="Disordered" evidence="2">
    <location>
        <begin position="237"/>
        <end position="267"/>
    </location>
</feature>
<feature type="compositionally biased region" description="Low complexity" evidence="2">
    <location>
        <begin position="56"/>
        <end position="73"/>
    </location>
</feature>
<reference evidence="3 4" key="1">
    <citation type="journal article" date="2010" name="Nature">
        <title>Genome sequencing and analysis of the model grass Brachypodium distachyon.</title>
        <authorList>
            <consortium name="International Brachypodium Initiative"/>
        </authorList>
    </citation>
    <scope>NUCLEOTIDE SEQUENCE [LARGE SCALE GENOMIC DNA]</scope>
    <source>
        <strain evidence="3 4">Bd21</strain>
    </source>
</reference>
<feature type="region of interest" description="Disordered" evidence="2">
    <location>
        <begin position="1"/>
        <end position="82"/>
    </location>
</feature>
<dbReference type="GeneID" id="100839001"/>
<dbReference type="EMBL" id="CM000882">
    <property type="protein sequence ID" value="KQK01415.1"/>
    <property type="molecule type" value="Genomic_DNA"/>
</dbReference>
<dbReference type="RefSeq" id="XP_003570417.1">
    <property type="nucleotide sequence ID" value="XM_003570369.4"/>
</dbReference>
<name>I1IE15_BRADI</name>
<dbReference type="STRING" id="15368.I1IE15"/>
<reference evidence="4" key="3">
    <citation type="submission" date="2018-08" db="UniProtKB">
        <authorList>
            <consortium name="EnsemblPlants"/>
        </authorList>
    </citation>
    <scope>IDENTIFICATION</scope>
    <source>
        <strain evidence="4">cv. Bd21</strain>
    </source>
</reference>
<gene>
    <name evidence="4" type="primary">LOC100839001</name>
    <name evidence="3" type="ORF">BRADI_3g55690v3</name>
</gene>
<dbReference type="HOGENOM" id="CLU_053955_0_0_1"/>
<dbReference type="PANTHER" id="PTHR36749:SF1">
    <property type="entry name" value="F7O18.3 PROTEIN"/>
    <property type="match status" value="1"/>
</dbReference>
<evidence type="ECO:0000313" key="3">
    <source>
        <dbReference type="EMBL" id="KQK01415.1"/>
    </source>
</evidence>
<feature type="compositionally biased region" description="Pro residues" evidence="2">
    <location>
        <begin position="30"/>
        <end position="42"/>
    </location>
</feature>
<sequence length="427" mass="46430">MASNDLFEGLPPPATAAAAAAGEDRAASPTSPPPPPAPPVPRPSALKSALKRDKPSSSSDATSSPAVTAAPADAADEGRVPEKRLRFRTTVDASEMQIIEAMQKITSHIGNPSKFSKASKLALQLIEAGSVKPETIGHFFAILEAAMSKPGACNEPSVRADYQALFNAAQGVRECFNQQQKNHFDIWVFHAVVANDLCTDDSFVFSKAVGKIKDAISALPVATMDDDTDEAAALSVAESQSGTMENKADDNKVQSVVSTSLPDDSSTHAAAFNSVEESSDPFGLDDLLEHKSKKSERAREKAVEALNRKADEESKSFLRSQREALLKCLEIAARRYRIPWTQTTIDILGRHAYDNTGRFTRRQRDAVEKLWNSIKEQQIRRKQGKSASGKLDVNAFERLQEKYSHEKISIRRAVGGAGDRRATQWLG</sequence>
<evidence type="ECO:0000256" key="1">
    <source>
        <dbReference type="SAM" id="Coils"/>
    </source>
</evidence>
<dbReference type="KEGG" id="bdi:100839001"/>
<dbReference type="OrthoDB" id="64928at2759"/>
<evidence type="ECO:0000256" key="2">
    <source>
        <dbReference type="SAM" id="MobiDB-lite"/>
    </source>
</evidence>
<feature type="coiled-coil region" evidence="1">
    <location>
        <begin position="288"/>
        <end position="315"/>
    </location>
</feature>
<evidence type="ECO:0000313" key="5">
    <source>
        <dbReference type="Proteomes" id="UP000008810"/>
    </source>
</evidence>
<dbReference type="Proteomes" id="UP000008810">
    <property type="component" value="Chromosome 3"/>
</dbReference>
<keyword evidence="5" id="KW-1185">Reference proteome</keyword>
<reference evidence="3" key="2">
    <citation type="submission" date="2017-06" db="EMBL/GenBank/DDBJ databases">
        <title>WGS assembly of Brachypodium distachyon.</title>
        <authorList>
            <consortium name="The International Brachypodium Initiative"/>
            <person name="Lucas S."/>
            <person name="Harmon-Smith M."/>
            <person name="Lail K."/>
            <person name="Tice H."/>
            <person name="Grimwood J."/>
            <person name="Bruce D."/>
            <person name="Barry K."/>
            <person name="Shu S."/>
            <person name="Lindquist E."/>
            <person name="Wang M."/>
            <person name="Pitluck S."/>
            <person name="Vogel J.P."/>
            <person name="Garvin D.F."/>
            <person name="Mockler T.C."/>
            <person name="Schmutz J."/>
            <person name="Rokhsar D."/>
            <person name="Bevan M.W."/>
        </authorList>
    </citation>
    <scope>NUCLEOTIDE SEQUENCE</scope>
    <source>
        <strain evidence="3">Bd21</strain>
    </source>
</reference>
<keyword evidence="1" id="KW-0175">Coiled coil</keyword>